<evidence type="ECO:0000313" key="1">
    <source>
        <dbReference type="EMBL" id="TFC07204.1"/>
    </source>
</evidence>
<organism evidence="1 2">
    <name type="scientific">Cryobacterium adonitolivorans</name>
    <dbReference type="NCBI Taxonomy" id="1259189"/>
    <lineage>
        <taxon>Bacteria</taxon>
        <taxon>Bacillati</taxon>
        <taxon>Actinomycetota</taxon>
        <taxon>Actinomycetes</taxon>
        <taxon>Micrococcales</taxon>
        <taxon>Microbacteriaceae</taxon>
        <taxon>Cryobacterium</taxon>
    </lineage>
</organism>
<dbReference type="RefSeq" id="WP_134451941.1">
    <property type="nucleotide sequence ID" value="NZ_SOFL01000001.1"/>
</dbReference>
<protein>
    <submittedName>
        <fullName evidence="1">Glycosyl transferase</fullName>
    </submittedName>
</protein>
<proteinExistence type="predicted"/>
<keyword evidence="1" id="KW-0808">Transferase</keyword>
<dbReference type="EMBL" id="SOFL01000001">
    <property type="protein sequence ID" value="TFC07204.1"/>
    <property type="molecule type" value="Genomic_DNA"/>
</dbReference>
<dbReference type="Gene3D" id="3.40.50.2000">
    <property type="entry name" value="Glycogen Phosphorylase B"/>
    <property type="match status" value="2"/>
</dbReference>
<dbReference type="SUPFAM" id="SSF53756">
    <property type="entry name" value="UDP-Glycosyltransferase/glycogen phosphorylase"/>
    <property type="match status" value="1"/>
</dbReference>
<dbReference type="GO" id="GO:0016740">
    <property type="term" value="F:transferase activity"/>
    <property type="evidence" value="ECO:0007669"/>
    <property type="project" value="UniProtKB-KW"/>
</dbReference>
<accession>A0A4R8WCY5</accession>
<gene>
    <name evidence="1" type="ORF">E3O42_00205</name>
</gene>
<dbReference type="AlphaFoldDB" id="A0A4R8WCY5"/>
<comment type="caution">
    <text evidence="1">The sequence shown here is derived from an EMBL/GenBank/DDBJ whole genome shotgun (WGS) entry which is preliminary data.</text>
</comment>
<evidence type="ECO:0000313" key="2">
    <source>
        <dbReference type="Proteomes" id="UP000297907"/>
    </source>
</evidence>
<reference evidence="1 2" key="1">
    <citation type="submission" date="2019-03" db="EMBL/GenBank/DDBJ databases">
        <title>Genomics of glacier-inhabiting Cryobacterium strains.</title>
        <authorList>
            <person name="Liu Q."/>
            <person name="Xin Y.-H."/>
        </authorList>
    </citation>
    <scope>NUCLEOTIDE SEQUENCE [LARGE SCALE GENOMIC DNA]</scope>
    <source>
        <strain evidence="1 2">RHLS22-1</strain>
    </source>
</reference>
<dbReference type="Proteomes" id="UP000297907">
    <property type="component" value="Unassembled WGS sequence"/>
</dbReference>
<dbReference type="OrthoDB" id="9771846at2"/>
<keyword evidence="2" id="KW-1185">Reference proteome</keyword>
<sequence length="345" mass="36962">MQLGTHLGPETEVLGFSWGRALSAPYDVFHVHWPDSLLLGSSSGRSRLKRGLFRALLLRLWLRRHRIAVVRTLHDAHGQRTGSRIDRALLARLDRLTTLWICPSPATPLPHGANAHTIEHGDYRAWFEAVGGGALVPGRLLYFGLIRPHKGVPDLVRAFTALPTGPDGRTDGGTDGGSVSLRVVGTPTSTDIGAEVLLAALADDRVTVSLGHLSNQELAAEVAQAELVILPYQDLYGSEASVLALSCARPVLVPSNAATRALAAEVGRGWVFTYAGPLTTAAIHDALARCRDEQRDRADRPNLSAHAWAVIADKHRTAYITALQLAGRPYRGAAPAKTTLGTPAA</sequence>
<name>A0A4R8WCY5_9MICO</name>